<reference evidence="1 2" key="1">
    <citation type="submission" date="2019-02" db="EMBL/GenBank/DDBJ databases">
        <title>Genome sequencing of the rare red list fungi Hericium alpestre (H. flagellum).</title>
        <authorList>
            <person name="Buettner E."/>
            <person name="Kellner H."/>
        </authorList>
    </citation>
    <scope>NUCLEOTIDE SEQUENCE [LARGE SCALE GENOMIC DNA]</scope>
    <source>
        <strain evidence="1 2">DSM 108284</strain>
    </source>
</reference>
<comment type="caution">
    <text evidence="1">The sequence shown here is derived from an EMBL/GenBank/DDBJ whole genome shotgun (WGS) entry which is preliminary data.</text>
</comment>
<gene>
    <name evidence="1" type="ORF">EWM64_g2289</name>
</gene>
<organism evidence="1 2">
    <name type="scientific">Hericium alpestre</name>
    <dbReference type="NCBI Taxonomy" id="135208"/>
    <lineage>
        <taxon>Eukaryota</taxon>
        <taxon>Fungi</taxon>
        <taxon>Dikarya</taxon>
        <taxon>Basidiomycota</taxon>
        <taxon>Agaricomycotina</taxon>
        <taxon>Agaricomycetes</taxon>
        <taxon>Russulales</taxon>
        <taxon>Hericiaceae</taxon>
        <taxon>Hericium</taxon>
    </lineage>
</organism>
<proteinExistence type="predicted"/>
<evidence type="ECO:0000313" key="2">
    <source>
        <dbReference type="Proteomes" id="UP000298061"/>
    </source>
</evidence>
<evidence type="ECO:0000313" key="1">
    <source>
        <dbReference type="EMBL" id="TFY81713.1"/>
    </source>
</evidence>
<evidence type="ECO:0008006" key="3">
    <source>
        <dbReference type="Google" id="ProtNLM"/>
    </source>
</evidence>
<protein>
    <recommendedName>
        <fullName evidence="3">Metallothionein</fullName>
    </recommendedName>
</protein>
<accession>A0A4Z0A5U8</accession>
<dbReference type="Proteomes" id="UP000298061">
    <property type="component" value="Unassembled WGS sequence"/>
</dbReference>
<dbReference type="EMBL" id="SFCI01000181">
    <property type="protein sequence ID" value="TFY81713.1"/>
    <property type="molecule type" value="Genomic_DNA"/>
</dbReference>
<dbReference type="OrthoDB" id="2602657at2759"/>
<sequence>MACTCDQTCSNCGPATNNTCNCAKGECKCASCVNKAHNAQCACKSGAECACAKAGKACNC</sequence>
<name>A0A4Z0A5U8_9AGAM</name>
<dbReference type="AlphaFoldDB" id="A0A4Z0A5U8"/>
<keyword evidence="2" id="KW-1185">Reference proteome</keyword>